<dbReference type="EMBL" id="CP047591">
    <property type="protein sequence ID" value="QHI71172.1"/>
    <property type="molecule type" value="Genomic_DNA"/>
</dbReference>
<reference evidence="1 2" key="1">
    <citation type="submission" date="2020-01" db="EMBL/GenBank/DDBJ databases">
        <title>Genomic analysis of Aminipila sp. CBA3637.</title>
        <authorList>
            <person name="Kim Y.B."/>
            <person name="Roh S.W."/>
        </authorList>
    </citation>
    <scope>NUCLEOTIDE SEQUENCE [LARGE SCALE GENOMIC DNA]</scope>
    <source>
        <strain evidence="1 2">CBA3637</strain>
    </source>
</reference>
<keyword evidence="2" id="KW-1185">Reference proteome</keyword>
<evidence type="ECO:0000313" key="2">
    <source>
        <dbReference type="Proteomes" id="UP000463883"/>
    </source>
</evidence>
<accession>A0A6P1MAW1</accession>
<dbReference type="KEGG" id="amic:Ami3637_01105"/>
<gene>
    <name evidence="1" type="ORF">Ami3637_01105</name>
</gene>
<proteinExistence type="predicted"/>
<dbReference type="RefSeq" id="WP_162360948.1">
    <property type="nucleotide sequence ID" value="NZ_CP047591.1"/>
</dbReference>
<protein>
    <submittedName>
        <fullName evidence="1">Uncharacterized protein</fullName>
    </submittedName>
</protein>
<organism evidence="1 2">
    <name type="scientific">Aminipila terrae</name>
    <dbReference type="NCBI Taxonomy" id="2697030"/>
    <lineage>
        <taxon>Bacteria</taxon>
        <taxon>Bacillati</taxon>
        <taxon>Bacillota</taxon>
        <taxon>Clostridia</taxon>
        <taxon>Peptostreptococcales</taxon>
        <taxon>Anaerovoracaceae</taxon>
        <taxon>Aminipila</taxon>
    </lineage>
</organism>
<name>A0A6P1MAW1_9FIRM</name>
<dbReference type="Proteomes" id="UP000463883">
    <property type="component" value="Chromosome"/>
</dbReference>
<evidence type="ECO:0000313" key="1">
    <source>
        <dbReference type="EMBL" id="QHI71172.1"/>
    </source>
</evidence>
<sequence length="75" mass="8458">MRTFFRGFLIFLLFIGGIVGVITVDVRSGHMAGYAPAVDMTLNQVNVYEPGDSFALGYEFTMKVNNEHLLKWINN</sequence>
<dbReference type="AlphaFoldDB" id="A0A6P1MAW1"/>